<gene>
    <name evidence="1" type="ORF">ACFOUW_39340</name>
</gene>
<proteinExistence type="predicted"/>
<keyword evidence="2" id="KW-1185">Reference proteome</keyword>
<evidence type="ECO:0000313" key="2">
    <source>
        <dbReference type="Proteomes" id="UP001595699"/>
    </source>
</evidence>
<evidence type="ECO:0000313" key="1">
    <source>
        <dbReference type="EMBL" id="MFC3766937.1"/>
    </source>
</evidence>
<reference evidence="2" key="1">
    <citation type="journal article" date="2019" name="Int. J. Syst. Evol. Microbiol.">
        <title>The Global Catalogue of Microorganisms (GCM) 10K type strain sequencing project: providing services to taxonomists for standard genome sequencing and annotation.</title>
        <authorList>
            <consortium name="The Broad Institute Genomics Platform"/>
            <consortium name="The Broad Institute Genome Sequencing Center for Infectious Disease"/>
            <person name="Wu L."/>
            <person name="Ma J."/>
        </authorList>
    </citation>
    <scope>NUCLEOTIDE SEQUENCE [LARGE SCALE GENOMIC DNA]</scope>
    <source>
        <strain evidence="2">CGMCC 4.7241</strain>
    </source>
</reference>
<dbReference type="RefSeq" id="WP_205115889.1">
    <property type="nucleotide sequence ID" value="NZ_JAFBCM010000001.1"/>
</dbReference>
<name>A0ABV7YPF5_9ACTN</name>
<sequence>MFRNLAQLLANAGRDRNDVFLVHPLQLSRWLDEAWTSAATVPALGQPTQLDPFLGNVDIITTFDLPKPAAQNGQEIAPSGIVATNPDVFNNQVFAITAPGLIWDHLSYAYVIESTGAFEVFAEVIRRLVIGETLDTLSKDGLRWVRATEELFFRDPPLFSIGGVVSDVRPDDRVNRRNCSWRMFGMDLPHPIPARWAGTAGAAESAWKTDIGSGVNADFRTKWTELLRQVWLGIENARNETGPNATDREYVAFLATAIKDMLNNRRRGGQLAREEFVHVSTMAWFHLTLESDTPIVRDLKAEATSAADRLARIAQRVGMQPAARARELFELAELMSALLRAIELGTFDTGEEAETLYIPLANGTNAQLIRDMNRIIDLWQSATGDRVKDRPVGNVAGALSAQPLRLPTPSAAAPALETVSANGHS</sequence>
<comment type="caution">
    <text evidence="1">The sequence shown here is derived from an EMBL/GenBank/DDBJ whole genome shotgun (WGS) entry which is preliminary data.</text>
</comment>
<protein>
    <recommendedName>
        <fullName evidence="3">Type I-E CRISPR-associated protein Cse1/CasA</fullName>
    </recommendedName>
</protein>
<dbReference type="EMBL" id="JBHRZH010000062">
    <property type="protein sequence ID" value="MFC3766937.1"/>
    <property type="molecule type" value="Genomic_DNA"/>
</dbReference>
<dbReference type="Proteomes" id="UP001595699">
    <property type="component" value="Unassembled WGS sequence"/>
</dbReference>
<organism evidence="1 2">
    <name type="scientific">Tenggerimyces flavus</name>
    <dbReference type="NCBI Taxonomy" id="1708749"/>
    <lineage>
        <taxon>Bacteria</taxon>
        <taxon>Bacillati</taxon>
        <taxon>Actinomycetota</taxon>
        <taxon>Actinomycetes</taxon>
        <taxon>Propionibacteriales</taxon>
        <taxon>Nocardioidaceae</taxon>
        <taxon>Tenggerimyces</taxon>
    </lineage>
</organism>
<accession>A0ABV7YPF5</accession>
<evidence type="ECO:0008006" key="3">
    <source>
        <dbReference type="Google" id="ProtNLM"/>
    </source>
</evidence>